<keyword evidence="3" id="KW-1185">Reference proteome</keyword>
<protein>
    <submittedName>
        <fullName evidence="2">Uncharacterized protein</fullName>
    </submittedName>
</protein>
<evidence type="ECO:0000313" key="2">
    <source>
        <dbReference type="EMBL" id="KAF7423826.1"/>
    </source>
</evidence>
<organism evidence="2 3">
    <name type="scientific">Vespula pensylvanica</name>
    <name type="common">Western yellow jacket</name>
    <name type="synonym">Wasp</name>
    <dbReference type="NCBI Taxonomy" id="30213"/>
    <lineage>
        <taxon>Eukaryota</taxon>
        <taxon>Metazoa</taxon>
        <taxon>Ecdysozoa</taxon>
        <taxon>Arthropoda</taxon>
        <taxon>Hexapoda</taxon>
        <taxon>Insecta</taxon>
        <taxon>Pterygota</taxon>
        <taxon>Neoptera</taxon>
        <taxon>Endopterygota</taxon>
        <taxon>Hymenoptera</taxon>
        <taxon>Apocrita</taxon>
        <taxon>Aculeata</taxon>
        <taxon>Vespoidea</taxon>
        <taxon>Vespidae</taxon>
        <taxon>Vespinae</taxon>
        <taxon>Vespula</taxon>
    </lineage>
</organism>
<reference evidence="2" key="1">
    <citation type="journal article" date="2020" name="G3 (Bethesda)">
        <title>High-Quality Assemblies for Three Invasive Social Wasps from the &lt;i&gt;Vespula&lt;/i&gt; Genus.</title>
        <authorList>
            <person name="Harrop T.W.R."/>
            <person name="Guhlin J."/>
            <person name="McLaughlin G.M."/>
            <person name="Permina E."/>
            <person name="Stockwell P."/>
            <person name="Gilligan J."/>
            <person name="Le Lec M.F."/>
            <person name="Gruber M.A.M."/>
            <person name="Quinn O."/>
            <person name="Lovegrove M."/>
            <person name="Duncan E.J."/>
            <person name="Remnant E.J."/>
            <person name="Van Eeckhoven J."/>
            <person name="Graham B."/>
            <person name="Knapp R.A."/>
            <person name="Langford K.W."/>
            <person name="Kronenberg Z."/>
            <person name="Press M.O."/>
            <person name="Eacker S.M."/>
            <person name="Wilson-Rankin E.E."/>
            <person name="Purcell J."/>
            <person name="Lester P.J."/>
            <person name="Dearden P.K."/>
        </authorList>
    </citation>
    <scope>NUCLEOTIDE SEQUENCE</scope>
    <source>
        <strain evidence="2">Volc-1</strain>
    </source>
</reference>
<feature type="region of interest" description="Disordered" evidence="1">
    <location>
        <begin position="1"/>
        <end position="33"/>
    </location>
</feature>
<dbReference type="AlphaFoldDB" id="A0A834P149"/>
<feature type="compositionally biased region" description="Basic residues" evidence="1">
    <location>
        <begin position="10"/>
        <end position="33"/>
    </location>
</feature>
<dbReference type="EMBL" id="JACSDY010000007">
    <property type="protein sequence ID" value="KAF7423826.1"/>
    <property type="molecule type" value="Genomic_DNA"/>
</dbReference>
<proteinExistence type="predicted"/>
<name>A0A834P149_VESPE</name>
<evidence type="ECO:0000313" key="3">
    <source>
        <dbReference type="Proteomes" id="UP000600918"/>
    </source>
</evidence>
<comment type="caution">
    <text evidence="2">The sequence shown here is derived from an EMBL/GenBank/DDBJ whole genome shotgun (WGS) entry which is preliminary data.</text>
</comment>
<sequence length="113" mass="13260">MIYHTYPPHRGSKHHGKHHAKEKRHHHHTMHHQHHRAHVEFALANTANVYHRVSEQCDMRSPSGISQQQQQQQWQRYLCLCVRMQVSQGRSLAFAVNRGIIGPSQHSSIARDR</sequence>
<evidence type="ECO:0000256" key="1">
    <source>
        <dbReference type="SAM" id="MobiDB-lite"/>
    </source>
</evidence>
<gene>
    <name evidence="2" type="ORF">H0235_009109</name>
</gene>
<accession>A0A834P149</accession>
<dbReference type="Proteomes" id="UP000600918">
    <property type="component" value="Unassembled WGS sequence"/>
</dbReference>